<keyword evidence="2" id="KW-0805">Transcription regulation</keyword>
<keyword evidence="9" id="KW-1185">Reference proteome</keyword>
<dbReference type="InterPro" id="IPR001789">
    <property type="entry name" value="Sig_transdc_resp-reg_receiver"/>
</dbReference>
<evidence type="ECO:0000256" key="4">
    <source>
        <dbReference type="ARBA" id="ARBA00023163"/>
    </source>
</evidence>
<accession>A0ABP6QK82</accession>
<evidence type="ECO:0000313" key="9">
    <source>
        <dbReference type="Proteomes" id="UP001501237"/>
    </source>
</evidence>
<evidence type="ECO:0000256" key="1">
    <source>
        <dbReference type="ARBA" id="ARBA00022553"/>
    </source>
</evidence>
<dbReference type="Proteomes" id="UP001501237">
    <property type="component" value="Unassembled WGS sequence"/>
</dbReference>
<evidence type="ECO:0000256" key="3">
    <source>
        <dbReference type="ARBA" id="ARBA00023125"/>
    </source>
</evidence>
<dbReference type="InterPro" id="IPR000792">
    <property type="entry name" value="Tscrpt_reg_LuxR_C"/>
</dbReference>
<dbReference type="SUPFAM" id="SSF46894">
    <property type="entry name" value="C-terminal effector domain of the bipartite response regulators"/>
    <property type="match status" value="1"/>
</dbReference>
<name>A0ABP6QK82_9ACTN</name>
<dbReference type="InterPro" id="IPR058245">
    <property type="entry name" value="NreC/VraR/RcsB-like_REC"/>
</dbReference>
<evidence type="ECO:0000313" key="8">
    <source>
        <dbReference type="EMBL" id="GAA3235306.1"/>
    </source>
</evidence>
<feature type="domain" description="HTH luxR-type" evidence="6">
    <location>
        <begin position="148"/>
        <end position="213"/>
    </location>
</feature>
<feature type="domain" description="Response regulatory" evidence="7">
    <location>
        <begin position="6"/>
        <end position="121"/>
    </location>
</feature>
<dbReference type="PRINTS" id="PR00038">
    <property type="entry name" value="HTHLUXR"/>
</dbReference>
<keyword evidence="1 5" id="KW-0597">Phosphoprotein</keyword>
<keyword evidence="3" id="KW-0238">DNA-binding</keyword>
<evidence type="ECO:0000256" key="2">
    <source>
        <dbReference type="ARBA" id="ARBA00023015"/>
    </source>
</evidence>
<proteinExistence type="predicted"/>
<dbReference type="SMART" id="SM00421">
    <property type="entry name" value="HTH_LUXR"/>
    <property type="match status" value="1"/>
</dbReference>
<dbReference type="SUPFAM" id="SSF52172">
    <property type="entry name" value="CheY-like"/>
    <property type="match status" value="1"/>
</dbReference>
<dbReference type="CDD" id="cd17535">
    <property type="entry name" value="REC_NarL-like"/>
    <property type="match status" value="1"/>
</dbReference>
<dbReference type="SMART" id="SM00448">
    <property type="entry name" value="REC"/>
    <property type="match status" value="1"/>
</dbReference>
<dbReference type="InterPro" id="IPR039420">
    <property type="entry name" value="WalR-like"/>
</dbReference>
<evidence type="ECO:0000259" key="6">
    <source>
        <dbReference type="PROSITE" id="PS50043"/>
    </source>
</evidence>
<protein>
    <submittedName>
        <fullName evidence="8">Response regulator transcription factor</fullName>
    </submittedName>
</protein>
<gene>
    <name evidence="8" type="ORF">GCM10010468_68960</name>
</gene>
<dbReference type="Pfam" id="PF00072">
    <property type="entry name" value="Response_reg"/>
    <property type="match status" value="1"/>
</dbReference>
<dbReference type="InterPro" id="IPR011006">
    <property type="entry name" value="CheY-like_superfamily"/>
</dbReference>
<evidence type="ECO:0000259" key="7">
    <source>
        <dbReference type="PROSITE" id="PS50110"/>
    </source>
</evidence>
<reference evidence="9" key="1">
    <citation type="journal article" date="2019" name="Int. J. Syst. Evol. Microbiol.">
        <title>The Global Catalogue of Microorganisms (GCM) 10K type strain sequencing project: providing services to taxonomists for standard genome sequencing and annotation.</title>
        <authorList>
            <consortium name="The Broad Institute Genomics Platform"/>
            <consortium name="The Broad Institute Genome Sequencing Center for Infectious Disease"/>
            <person name="Wu L."/>
            <person name="Ma J."/>
        </authorList>
    </citation>
    <scope>NUCLEOTIDE SEQUENCE [LARGE SCALE GENOMIC DNA]</scope>
    <source>
        <strain evidence="9">JCM 9377</strain>
    </source>
</reference>
<dbReference type="Gene3D" id="3.40.50.2300">
    <property type="match status" value="1"/>
</dbReference>
<dbReference type="Pfam" id="PF00196">
    <property type="entry name" value="GerE"/>
    <property type="match status" value="1"/>
</dbReference>
<dbReference type="PROSITE" id="PS50043">
    <property type="entry name" value="HTH_LUXR_2"/>
    <property type="match status" value="1"/>
</dbReference>
<comment type="caution">
    <text evidence="8">The sequence shown here is derived from an EMBL/GenBank/DDBJ whole genome shotgun (WGS) entry which is preliminary data.</text>
</comment>
<dbReference type="EMBL" id="BAAAUV010000028">
    <property type="protein sequence ID" value="GAA3235306.1"/>
    <property type="molecule type" value="Genomic_DNA"/>
</dbReference>
<evidence type="ECO:0000256" key="5">
    <source>
        <dbReference type="PROSITE-ProRule" id="PRU00169"/>
    </source>
</evidence>
<dbReference type="RefSeq" id="WP_344836898.1">
    <property type="nucleotide sequence ID" value="NZ_BAAAUV010000028.1"/>
</dbReference>
<dbReference type="PANTHER" id="PTHR43214:SF24">
    <property type="entry name" value="TRANSCRIPTIONAL REGULATORY PROTEIN NARL-RELATED"/>
    <property type="match status" value="1"/>
</dbReference>
<keyword evidence="4" id="KW-0804">Transcription</keyword>
<organism evidence="8 9">
    <name type="scientific">Actinocorallia longicatena</name>
    <dbReference type="NCBI Taxonomy" id="111803"/>
    <lineage>
        <taxon>Bacteria</taxon>
        <taxon>Bacillati</taxon>
        <taxon>Actinomycetota</taxon>
        <taxon>Actinomycetes</taxon>
        <taxon>Streptosporangiales</taxon>
        <taxon>Thermomonosporaceae</taxon>
        <taxon>Actinocorallia</taxon>
    </lineage>
</organism>
<dbReference type="PANTHER" id="PTHR43214">
    <property type="entry name" value="TWO-COMPONENT RESPONSE REGULATOR"/>
    <property type="match status" value="1"/>
</dbReference>
<dbReference type="CDD" id="cd06170">
    <property type="entry name" value="LuxR_C_like"/>
    <property type="match status" value="1"/>
</dbReference>
<sequence length="219" mass="23514">MNPPLRVLIADDQTLLRASLQVLLDGDGFAVAGTAADGEQAVELALRERPDVVLMDVRMPGTDGITATERIVAADPAIKIIILTTFDLDEYVFEGLRAGASGFLLKDCPPEELIAAIRIVARGDALLAPAVTRRIISRFTARPARTRRPVVLAPLTDREREILELIARGRSNAELGAELFLSVSTIKTHVSSLLSKLGARDRAQLVIIAYEAGVVSPAS</sequence>
<dbReference type="InterPro" id="IPR016032">
    <property type="entry name" value="Sig_transdc_resp-reg_C-effctor"/>
</dbReference>
<dbReference type="PROSITE" id="PS50110">
    <property type="entry name" value="RESPONSE_REGULATORY"/>
    <property type="match status" value="1"/>
</dbReference>
<feature type="modified residue" description="4-aspartylphosphate" evidence="5">
    <location>
        <position position="56"/>
    </location>
</feature>